<dbReference type="SUPFAM" id="SSF57567">
    <property type="entry name" value="Serine protease inhibitors"/>
    <property type="match status" value="1"/>
</dbReference>
<feature type="domain" description="TIL" evidence="1">
    <location>
        <begin position="23"/>
        <end position="76"/>
    </location>
</feature>
<dbReference type="AlphaFoldDB" id="A0A1A9UN79"/>
<dbReference type="EnsemblMetazoa" id="GAUT010113-RA">
    <property type="protein sequence ID" value="GAUT010113-PA"/>
    <property type="gene ID" value="GAUT010113"/>
</dbReference>
<evidence type="ECO:0000259" key="1">
    <source>
        <dbReference type="Pfam" id="PF01826"/>
    </source>
</evidence>
<dbReference type="InterPro" id="IPR002919">
    <property type="entry name" value="TIL_dom"/>
</dbReference>
<proteinExistence type="predicted"/>
<organism evidence="2 3">
    <name type="scientific">Glossina austeni</name>
    <name type="common">Savannah tsetse fly</name>
    <dbReference type="NCBI Taxonomy" id="7395"/>
    <lineage>
        <taxon>Eukaryota</taxon>
        <taxon>Metazoa</taxon>
        <taxon>Ecdysozoa</taxon>
        <taxon>Arthropoda</taxon>
        <taxon>Hexapoda</taxon>
        <taxon>Insecta</taxon>
        <taxon>Pterygota</taxon>
        <taxon>Neoptera</taxon>
        <taxon>Endopterygota</taxon>
        <taxon>Diptera</taxon>
        <taxon>Brachycera</taxon>
        <taxon>Muscomorpha</taxon>
        <taxon>Hippoboscoidea</taxon>
        <taxon>Glossinidae</taxon>
        <taxon>Glossina</taxon>
    </lineage>
</organism>
<accession>A0A1A9UN79</accession>
<evidence type="ECO:0000313" key="2">
    <source>
        <dbReference type="EnsemblMetazoa" id="GAUT010113-PA"/>
    </source>
</evidence>
<reference evidence="2" key="1">
    <citation type="submission" date="2020-05" db="UniProtKB">
        <authorList>
            <consortium name="EnsemblMetazoa"/>
        </authorList>
    </citation>
    <scope>IDENTIFICATION</scope>
    <source>
        <strain evidence="2">TTRI</strain>
    </source>
</reference>
<evidence type="ECO:0000313" key="3">
    <source>
        <dbReference type="Proteomes" id="UP000078200"/>
    </source>
</evidence>
<dbReference type="Pfam" id="PF01826">
    <property type="entry name" value="TIL"/>
    <property type="match status" value="1"/>
</dbReference>
<dbReference type="CDD" id="cd19941">
    <property type="entry name" value="TIL"/>
    <property type="match status" value="1"/>
</dbReference>
<dbReference type="STRING" id="7395.A0A1A9UN79"/>
<dbReference type="InterPro" id="IPR036084">
    <property type="entry name" value="Ser_inhib-like_sf"/>
</dbReference>
<sequence length="288" mass="33104">MKRNFFDPFFLKNKSITPPALDCGPNEEYDECLRQGLPTGLYPNTDSCGKKCIIGCRCKLGFLRNSDWQCVAPSDCNPKLCLAQPMLPDSKINKVECNGRFKNSKPLIDITTKSTMTLKSIPNESTTTRSLDLAAVSTTVVCCVLRAILIQLDRVGVGIEFHGKERALKSSVMQPTFLDQVHPKKREPNRLCKFNLFVRDQSKLNYKNFTEENYDIQIPYELCISYRIIVNIDECIIELKANSLLLRKLDEKFNFWDLGYRLFYYNAIYRVAYAAVVLRVSKFLIEFN</sequence>
<dbReference type="Gene3D" id="2.10.25.10">
    <property type="entry name" value="Laminin"/>
    <property type="match status" value="1"/>
</dbReference>
<dbReference type="Proteomes" id="UP000078200">
    <property type="component" value="Unassembled WGS sequence"/>
</dbReference>
<dbReference type="VEuPathDB" id="VectorBase:GAUT010113"/>
<protein>
    <submittedName>
        <fullName evidence="2">TIL domain-containing protein</fullName>
    </submittedName>
</protein>
<name>A0A1A9UN79_GLOAU</name>
<keyword evidence="3" id="KW-1185">Reference proteome</keyword>